<dbReference type="Proteomes" id="UP001158049">
    <property type="component" value="Unassembled WGS sequence"/>
</dbReference>
<sequence>MSMAALLDHPPFRMTADMDPFAAARDIVAAFDTLAATPAPLAQAFTLAMQVTAVAPADPLHRAGMAAARDIDAGIGAGMANGYHNARHYREVLLCTLAIAQLAALAREEQALLLLAALLHDFHHDGGRRLYPFQHELCSIEAASPYLAAAGVAAADRAVLATLILATESACGVPLARCCHDWHSGIVTPPAAPPRPELASLVTRPRLALMAAALTEADVLPSVALTPAHAALTTARLEAEWNTVLGASGKVEFIDRHVGALQVARFFQPNLRRVRQASLA</sequence>
<dbReference type="Gene3D" id="1.10.3210.10">
    <property type="entry name" value="Hypothetical protein af1432"/>
    <property type="match status" value="1"/>
</dbReference>
<evidence type="ECO:0000313" key="2">
    <source>
        <dbReference type="Proteomes" id="UP001158049"/>
    </source>
</evidence>
<keyword evidence="2" id="KW-1185">Reference proteome</keyword>
<accession>A0ABY1QQ62</accession>
<gene>
    <name evidence="1" type="ORF">SAMN06295970_12352</name>
</gene>
<reference evidence="1 2" key="1">
    <citation type="submission" date="2017-05" db="EMBL/GenBank/DDBJ databases">
        <authorList>
            <person name="Varghese N."/>
            <person name="Submissions S."/>
        </authorList>
    </citation>
    <scope>NUCLEOTIDE SEQUENCE [LARGE SCALE GENOMIC DNA]</scope>
    <source>
        <strain evidence="1 2">DSM 26001</strain>
    </source>
</reference>
<dbReference type="RefSeq" id="WP_283444671.1">
    <property type="nucleotide sequence ID" value="NZ_FXUL01000023.1"/>
</dbReference>
<comment type="caution">
    <text evidence="1">The sequence shown here is derived from an EMBL/GenBank/DDBJ whole genome shotgun (WGS) entry which is preliminary data.</text>
</comment>
<proteinExistence type="predicted"/>
<dbReference type="EMBL" id="FXUL01000023">
    <property type="protein sequence ID" value="SMP75739.1"/>
    <property type="molecule type" value="Genomic_DNA"/>
</dbReference>
<evidence type="ECO:0008006" key="3">
    <source>
        <dbReference type="Google" id="ProtNLM"/>
    </source>
</evidence>
<evidence type="ECO:0000313" key="1">
    <source>
        <dbReference type="EMBL" id="SMP75739.1"/>
    </source>
</evidence>
<dbReference type="SUPFAM" id="SSF109604">
    <property type="entry name" value="HD-domain/PDEase-like"/>
    <property type="match status" value="1"/>
</dbReference>
<organism evidence="1 2">
    <name type="scientific">Noviherbaspirillum suwonense</name>
    <dbReference type="NCBI Taxonomy" id="1224511"/>
    <lineage>
        <taxon>Bacteria</taxon>
        <taxon>Pseudomonadati</taxon>
        <taxon>Pseudomonadota</taxon>
        <taxon>Betaproteobacteria</taxon>
        <taxon>Burkholderiales</taxon>
        <taxon>Oxalobacteraceae</taxon>
        <taxon>Noviherbaspirillum</taxon>
    </lineage>
</organism>
<protein>
    <recommendedName>
        <fullName evidence="3">HD/PDEase domain-containing protein</fullName>
    </recommendedName>
</protein>
<name>A0ABY1QQ62_9BURK</name>